<feature type="chain" id="PRO_5046873675" evidence="1">
    <location>
        <begin position="20"/>
        <end position="158"/>
    </location>
</feature>
<name>A0ABW5QLJ4_9HYPH</name>
<evidence type="ECO:0000313" key="2">
    <source>
        <dbReference type="EMBL" id="MFD2648610.1"/>
    </source>
</evidence>
<evidence type="ECO:0000256" key="1">
    <source>
        <dbReference type="SAM" id="SignalP"/>
    </source>
</evidence>
<dbReference type="RefSeq" id="WP_386833838.1">
    <property type="nucleotide sequence ID" value="NZ_JBHUNP010000001.1"/>
</dbReference>
<organism evidence="2 3">
    <name type="scientific">Devosia albogilva</name>
    <dbReference type="NCBI Taxonomy" id="429726"/>
    <lineage>
        <taxon>Bacteria</taxon>
        <taxon>Pseudomonadati</taxon>
        <taxon>Pseudomonadota</taxon>
        <taxon>Alphaproteobacteria</taxon>
        <taxon>Hyphomicrobiales</taxon>
        <taxon>Devosiaceae</taxon>
        <taxon>Devosia</taxon>
    </lineage>
</organism>
<keyword evidence="3" id="KW-1185">Reference proteome</keyword>
<sequence>MRTALVVTALLLAAAPAAAQFWTQYANARFGYSLDIPPGYEAQGESDNGDGRTFFDPATTQMLTVWGGYVLEDFEAEARSSIASAEDDAWNITGETVTPDWAEFTAIKGMRALHQRLIAGCNGTAYAAFRIDYLVTDTSRIGEIIEGLTPTFLPPTNC</sequence>
<accession>A0ABW5QLJ4</accession>
<dbReference type="EMBL" id="JBHUNP010000001">
    <property type="protein sequence ID" value="MFD2648610.1"/>
    <property type="molecule type" value="Genomic_DNA"/>
</dbReference>
<gene>
    <name evidence="2" type="ORF">ACFSX5_12495</name>
</gene>
<proteinExistence type="predicted"/>
<reference evidence="3" key="1">
    <citation type="journal article" date="2019" name="Int. J. Syst. Evol. Microbiol.">
        <title>The Global Catalogue of Microorganisms (GCM) 10K type strain sequencing project: providing services to taxonomists for standard genome sequencing and annotation.</title>
        <authorList>
            <consortium name="The Broad Institute Genomics Platform"/>
            <consortium name="The Broad Institute Genome Sequencing Center for Infectious Disease"/>
            <person name="Wu L."/>
            <person name="Ma J."/>
        </authorList>
    </citation>
    <scope>NUCLEOTIDE SEQUENCE [LARGE SCALE GENOMIC DNA]</scope>
    <source>
        <strain evidence="3">CCM 7427</strain>
    </source>
</reference>
<dbReference type="Proteomes" id="UP001597521">
    <property type="component" value="Unassembled WGS sequence"/>
</dbReference>
<feature type="signal peptide" evidence="1">
    <location>
        <begin position="1"/>
        <end position="19"/>
    </location>
</feature>
<evidence type="ECO:0000313" key="3">
    <source>
        <dbReference type="Proteomes" id="UP001597521"/>
    </source>
</evidence>
<protein>
    <submittedName>
        <fullName evidence="2">Uncharacterized protein</fullName>
    </submittedName>
</protein>
<comment type="caution">
    <text evidence="2">The sequence shown here is derived from an EMBL/GenBank/DDBJ whole genome shotgun (WGS) entry which is preliminary data.</text>
</comment>
<keyword evidence="1" id="KW-0732">Signal</keyword>